<gene>
    <name evidence="8" type="ORF">RND15_07605</name>
</gene>
<evidence type="ECO:0000256" key="3">
    <source>
        <dbReference type="ARBA" id="ARBA00023125"/>
    </source>
</evidence>
<evidence type="ECO:0000256" key="1">
    <source>
        <dbReference type="ARBA" id="ARBA00022553"/>
    </source>
</evidence>
<dbReference type="RefSeq" id="WP_311722907.1">
    <property type="nucleotide sequence ID" value="NZ_JAVRFD010000002.1"/>
</dbReference>
<dbReference type="InterPro" id="IPR039420">
    <property type="entry name" value="WalR-like"/>
</dbReference>
<dbReference type="SUPFAM" id="SSF46894">
    <property type="entry name" value="C-terminal effector domain of the bipartite response regulators"/>
    <property type="match status" value="1"/>
</dbReference>
<keyword evidence="3" id="KW-0238">DNA-binding</keyword>
<keyword evidence="1 5" id="KW-0597">Phosphoprotein</keyword>
<dbReference type="Proteomes" id="UP001180754">
    <property type="component" value="Unassembled WGS sequence"/>
</dbReference>
<organism evidence="8 9">
    <name type="scientific">Streptomyces lonegramiae</name>
    <dbReference type="NCBI Taxonomy" id="3075524"/>
    <lineage>
        <taxon>Bacteria</taxon>
        <taxon>Bacillati</taxon>
        <taxon>Actinomycetota</taxon>
        <taxon>Actinomycetes</taxon>
        <taxon>Kitasatosporales</taxon>
        <taxon>Streptomycetaceae</taxon>
        <taxon>Streptomyces</taxon>
    </lineage>
</organism>
<dbReference type="SMART" id="SM00421">
    <property type="entry name" value="HTH_LUXR"/>
    <property type="match status" value="1"/>
</dbReference>
<dbReference type="PANTHER" id="PTHR43214:SF24">
    <property type="entry name" value="TRANSCRIPTIONAL REGULATORY PROTEIN NARL-RELATED"/>
    <property type="match status" value="1"/>
</dbReference>
<dbReference type="SUPFAM" id="SSF52172">
    <property type="entry name" value="CheY-like"/>
    <property type="match status" value="1"/>
</dbReference>
<evidence type="ECO:0000256" key="4">
    <source>
        <dbReference type="ARBA" id="ARBA00023163"/>
    </source>
</evidence>
<dbReference type="PROSITE" id="PS00622">
    <property type="entry name" value="HTH_LUXR_1"/>
    <property type="match status" value="1"/>
</dbReference>
<dbReference type="SMART" id="SM00448">
    <property type="entry name" value="REC"/>
    <property type="match status" value="1"/>
</dbReference>
<dbReference type="PROSITE" id="PS50043">
    <property type="entry name" value="HTH_LUXR_2"/>
    <property type="match status" value="1"/>
</dbReference>
<dbReference type="PANTHER" id="PTHR43214">
    <property type="entry name" value="TWO-COMPONENT RESPONSE REGULATOR"/>
    <property type="match status" value="1"/>
</dbReference>
<dbReference type="EMBL" id="JAVRFD010000002">
    <property type="protein sequence ID" value="MDT0542580.1"/>
    <property type="molecule type" value="Genomic_DNA"/>
</dbReference>
<keyword evidence="4" id="KW-0804">Transcription</keyword>
<evidence type="ECO:0000256" key="2">
    <source>
        <dbReference type="ARBA" id="ARBA00023015"/>
    </source>
</evidence>
<evidence type="ECO:0000259" key="6">
    <source>
        <dbReference type="PROSITE" id="PS50043"/>
    </source>
</evidence>
<comment type="caution">
    <text evidence="8">The sequence shown here is derived from an EMBL/GenBank/DDBJ whole genome shotgun (WGS) entry which is preliminary data.</text>
</comment>
<reference evidence="8" key="1">
    <citation type="submission" date="2024-05" db="EMBL/GenBank/DDBJ databases">
        <title>30 novel species of actinomycetes from the DSMZ collection.</title>
        <authorList>
            <person name="Nouioui I."/>
        </authorList>
    </citation>
    <scope>NUCLEOTIDE SEQUENCE</scope>
    <source>
        <strain evidence="8">DSM 41529</strain>
    </source>
</reference>
<protein>
    <submittedName>
        <fullName evidence="8">Response regulator transcription factor</fullName>
    </submittedName>
</protein>
<keyword evidence="2" id="KW-0805">Transcription regulation</keyword>
<feature type="domain" description="HTH luxR-type" evidence="6">
    <location>
        <begin position="158"/>
        <end position="223"/>
    </location>
</feature>
<feature type="domain" description="Response regulatory" evidence="7">
    <location>
        <begin position="12"/>
        <end position="130"/>
    </location>
</feature>
<evidence type="ECO:0000313" key="8">
    <source>
        <dbReference type="EMBL" id="MDT0542580.1"/>
    </source>
</evidence>
<accession>A0ABU2XAK6</accession>
<dbReference type="PRINTS" id="PR00038">
    <property type="entry name" value="HTHLUXR"/>
</dbReference>
<dbReference type="Pfam" id="PF00072">
    <property type="entry name" value="Response_reg"/>
    <property type="match status" value="1"/>
</dbReference>
<dbReference type="Gene3D" id="3.40.50.2300">
    <property type="match status" value="1"/>
</dbReference>
<dbReference type="PROSITE" id="PS50110">
    <property type="entry name" value="RESPONSE_REGULATORY"/>
    <property type="match status" value="1"/>
</dbReference>
<evidence type="ECO:0000256" key="5">
    <source>
        <dbReference type="PROSITE-ProRule" id="PRU00169"/>
    </source>
</evidence>
<dbReference type="CDD" id="cd17535">
    <property type="entry name" value="REC_NarL-like"/>
    <property type="match status" value="1"/>
</dbReference>
<dbReference type="InterPro" id="IPR001789">
    <property type="entry name" value="Sig_transdc_resp-reg_receiver"/>
</dbReference>
<dbReference type="CDD" id="cd06170">
    <property type="entry name" value="LuxR_C_like"/>
    <property type="match status" value="1"/>
</dbReference>
<name>A0ABU2XAK6_9ACTN</name>
<feature type="modified residue" description="4-aspartylphosphate" evidence="5">
    <location>
        <position position="63"/>
    </location>
</feature>
<dbReference type="InterPro" id="IPR011006">
    <property type="entry name" value="CheY-like_superfamily"/>
</dbReference>
<dbReference type="InterPro" id="IPR016032">
    <property type="entry name" value="Sig_transdc_resp-reg_C-effctor"/>
</dbReference>
<evidence type="ECO:0000259" key="7">
    <source>
        <dbReference type="PROSITE" id="PS50110"/>
    </source>
</evidence>
<dbReference type="InterPro" id="IPR000792">
    <property type="entry name" value="Tscrpt_reg_LuxR_C"/>
</dbReference>
<evidence type="ECO:0000313" key="9">
    <source>
        <dbReference type="Proteomes" id="UP001180754"/>
    </source>
</evidence>
<sequence>MIKTGEAAAATNVLVADGHALARLGLLTLLSSAPGLRAVGEAADSDGASALAALHSPDVILMDIALPHLGGIATTQRILEAAPARPPRVIITASEVNDEEIQSALRVGAAGILLKDTSPQKMTASISAVATGDMAFSPSVMERLIDAYTYRATATDTAGSSLAMLTSRETEVLRHVAKGRSNSAIARELKISEATVKTHLNRAMTKLGITSRAEAVALGYECGLVVPSQPQRVA</sequence>
<dbReference type="Pfam" id="PF00196">
    <property type="entry name" value="GerE"/>
    <property type="match status" value="1"/>
</dbReference>
<dbReference type="InterPro" id="IPR058245">
    <property type="entry name" value="NreC/VraR/RcsB-like_REC"/>
</dbReference>
<keyword evidence="9" id="KW-1185">Reference proteome</keyword>
<proteinExistence type="predicted"/>